<organism evidence="2 3">
    <name type="scientific">Xylanibacter rodentium</name>
    <dbReference type="NCBI Taxonomy" id="2736289"/>
    <lineage>
        <taxon>Bacteria</taxon>
        <taxon>Pseudomonadati</taxon>
        <taxon>Bacteroidota</taxon>
        <taxon>Bacteroidia</taxon>
        <taxon>Bacteroidales</taxon>
        <taxon>Prevotellaceae</taxon>
        <taxon>Xylanibacter</taxon>
    </lineage>
</organism>
<keyword evidence="1" id="KW-0732">Signal</keyword>
<proteinExistence type="predicted"/>
<dbReference type="GeneID" id="82158033"/>
<evidence type="ECO:0008006" key="4">
    <source>
        <dbReference type="Google" id="ProtNLM"/>
    </source>
</evidence>
<feature type="signal peptide" evidence="1">
    <location>
        <begin position="1"/>
        <end position="23"/>
    </location>
</feature>
<accession>A0ABX2AY59</accession>
<dbReference type="EMBL" id="JABKKE010000015">
    <property type="protein sequence ID" value="NPE14585.1"/>
    <property type="molecule type" value="Genomic_DNA"/>
</dbReference>
<evidence type="ECO:0000313" key="2">
    <source>
        <dbReference type="EMBL" id="NPE14585.1"/>
    </source>
</evidence>
<feature type="chain" id="PRO_5045579109" description="DUF3244 domain-containing protein" evidence="1">
    <location>
        <begin position="24"/>
        <end position="141"/>
    </location>
</feature>
<sequence>MNRKQLLTTCLLIMSAFAGNVTADNKDNVAVNVDLVDKGQNRIYIDLRVFYENPIEKGTGIGRSPMQIPSIYMDGHTVYLDGYSFDEIQLVAKYENGDSYTVYSSEVLESAETVEIPNGFAGEYEIRLYRGGYYFYGDIVI</sequence>
<reference evidence="2 3" key="1">
    <citation type="submission" date="2020-05" db="EMBL/GenBank/DDBJ databases">
        <title>Distinct polysaccharide utilization as determinants for interspecies competition between intestinal Prevotella spp.</title>
        <authorList>
            <person name="Galvez E.J.C."/>
            <person name="Iljazovic A."/>
            <person name="Strowig T."/>
        </authorList>
    </citation>
    <scope>NUCLEOTIDE SEQUENCE [LARGE SCALE GENOMIC DNA]</scope>
    <source>
        <strain evidence="2 3">PROD</strain>
    </source>
</reference>
<name>A0ABX2AY59_9BACT</name>
<dbReference type="RefSeq" id="WP_172174254.1">
    <property type="nucleotide sequence ID" value="NZ_CASGKU010000026.1"/>
</dbReference>
<protein>
    <recommendedName>
        <fullName evidence="4">DUF3244 domain-containing protein</fullName>
    </recommendedName>
</protein>
<gene>
    <name evidence="2" type="ORF">HPS55_09690</name>
</gene>
<comment type="caution">
    <text evidence="2">The sequence shown here is derived from an EMBL/GenBank/DDBJ whole genome shotgun (WGS) entry which is preliminary data.</text>
</comment>
<evidence type="ECO:0000256" key="1">
    <source>
        <dbReference type="SAM" id="SignalP"/>
    </source>
</evidence>
<evidence type="ECO:0000313" key="3">
    <source>
        <dbReference type="Proteomes" id="UP001193734"/>
    </source>
</evidence>
<keyword evidence="3" id="KW-1185">Reference proteome</keyword>
<dbReference type="Proteomes" id="UP001193734">
    <property type="component" value="Unassembled WGS sequence"/>
</dbReference>